<accession>A0ABV5FBS4</accession>
<dbReference type="Proteomes" id="UP001589585">
    <property type="component" value="Unassembled WGS sequence"/>
</dbReference>
<name>A0ABV5FBS4_9FLAO</name>
<comment type="caution">
    <text evidence="3">The sequence shown here is derived from an EMBL/GenBank/DDBJ whole genome shotgun (WGS) entry which is preliminary data.</text>
</comment>
<feature type="transmembrane region" description="Helical" evidence="1">
    <location>
        <begin position="12"/>
        <end position="31"/>
    </location>
</feature>
<organism evidence="3 4">
    <name type="scientific">Mariniflexile ostreae</name>
    <dbReference type="NCBI Taxonomy" id="1520892"/>
    <lineage>
        <taxon>Bacteria</taxon>
        <taxon>Pseudomonadati</taxon>
        <taxon>Bacteroidota</taxon>
        <taxon>Flavobacteriia</taxon>
        <taxon>Flavobacteriales</taxon>
        <taxon>Flavobacteriaceae</taxon>
        <taxon>Mariniflexile</taxon>
    </lineage>
</organism>
<protein>
    <submittedName>
        <fullName evidence="3">PH domain-containing protein</fullName>
    </submittedName>
</protein>
<keyword evidence="1" id="KW-0472">Membrane</keyword>
<keyword evidence="1" id="KW-0812">Transmembrane</keyword>
<proteinExistence type="predicted"/>
<evidence type="ECO:0000259" key="2">
    <source>
        <dbReference type="Pfam" id="PF06713"/>
    </source>
</evidence>
<keyword evidence="1" id="KW-1133">Transmembrane helix</keyword>
<dbReference type="Pfam" id="PF06713">
    <property type="entry name" value="bPH_4"/>
    <property type="match status" value="1"/>
</dbReference>
<sequence>MAKTYKSKISYGLLSILFVLFFLPLLLSFIMNGIHDGFYILMGILILIYALILNVCLKTEYKIENGQLKIKCGFLVYKTILISEIKSIKKTNSLLSSPAPSFDRIAIAYGNFEEVFLSPKDKIMFAKALTDINPKIINKITEN</sequence>
<gene>
    <name evidence="3" type="ORF">ACFFU9_09150</name>
</gene>
<reference evidence="3 4" key="1">
    <citation type="submission" date="2024-09" db="EMBL/GenBank/DDBJ databases">
        <authorList>
            <person name="Sun Q."/>
            <person name="Mori K."/>
        </authorList>
    </citation>
    <scope>NUCLEOTIDE SEQUENCE [LARGE SCALE GENOMIC DNA]</scope>
    <source>
        <strain evidence="3 4">CECT 8622</strain>
    </source>
</reference>
<dbReference type="EMBL" id="JBHMFC010000034">
    <property type="protein sequence ID" value="MFB9056907.1"/>
    <property type="molecule type" value="Genomic_DNA"/>
</dbReference>
<evidence type="ECO:0000256" key="1">
    <source>
        <dbReference type="SAM" id="Phobius"/>
    </source>
</evidence>
<evidence type="ECO:0000313" key="4">
    <source>
        <dbReference type="Proteomes" id="UP001589585"/>
    </source>
</evidence>
<feature type="domain" description="Uncharacterized protein YyaB-like PH" evidence="2">
    <location>
        <begin position="59"/>
        <end position="133"/>
    </location>
</feature>
<feature type="transmembrane region" description="Helical" evidence="1">
    <location>
        <begin position="37"/>
        <end position="57"/>
    </location>
</feature>
<dbReference type="InterPro" id="IPR009589">
    <property type="entry name" value="PH_YyaB-like"/>
</dbReference>
<keyword evidence="4" id="KW-1185">Reference proteome</keyword>
<evidence type="ECO:0000313" key="3">
    <source>
        <dbReference type="EMBL" id="MFB9056907.1"/>
    </source>
</evidence>
<dbReference type="RefSeq" id="WP_379861120.1">
    <property type="nucleotide sequence ID" value="NZ_JBHMFC010000034.1"/>
</dbReference>